<dbReference type="Gene3D" id="3.30.1390.10">
    <property type="match status" value="1"/>
</dbReference>
<dbReference type="EMBL" id="JARGDH010000003">
    <property type="protein sequence ID" value="KAL0272835.1"/>
    <property type="molecule type" value="Genomic_DNA"/>
</dbReference>
<keyword evidence="5 10" id="KW-0863">Zinc-finger</keyword>
<dbReference type="InterPro" id="IPR014719">
    <property type="entry name" value="Ribosomal_bL12_C/ClpS-like"/>
</dbReference>
<dbReference type="FunFam" id="2.10.110.30:FF:000001">
    <property type="entry name" value="E3 ubiquitin-protein ligase UBR2 isoform 1"/>
    <property type="match status" value="1"/>
</dbReference>
<dbReference type="InterPro" id="IPR036390">
    <property type="entry name" value="WH_DNA-bd_sf"/>
</dbReference>
<protein>
    <recommendedName>
        <fullName evidence="10">E3 ubiquitin-protein ligase</fullName>
        <ecNumber evidence="10">2.3.2.27</ecNumber>
    </recommendedName>
</protein>
<dbReference type="PANTHER" id="PTHR21497">
    <property type="entry name" value="UBIQUITIN LIGASE E3 ALPHA-RELATED"/>
    <property type="match status" value="1"/>
</dbReference>
<keyword evidence="7 10" id="KW-0862">Zinc</keyword>
<evidence type="ECO:0000256" key="10">
    <source>
        <dbReference type="RuleBase" id="RU366018"/>
    </source>
</evidence>
<dbReference type="PANTHER" id="PTHR21497:SF24">
    <property type="entry name" value="E3 UBIQUITIN-PROTEIN LIGASE UBR1"/>
    <property type="match status" value="1"/>
</dbReference>
<comment type="function">
    <text evidence="10">Ubiquitin ligase protein which is a component of the N-end rule pathway. Recognizes and binds to proteins bearing specific N-terminal residues that are destabilizing according to the N-end rule, leading to their ubiquitination and subsequent degradation.</text>
</comment>
<dbReference type="InterPro" id="IPR055194">
    <property type="entry name" value="UBR1-like_WH"/>
</dbReference>
<dbReference type="SUPFAM" id="SSF46785">
    <property type="entry name" value="Winged helix' DNA-binding domain"/>
    <property type="match status" value="1"/>
</dbReference>
<dbReference type="GO" id="GO:0071596">
    <property type="term" value="P:ubiquitin-dependent protein catabolic process via the N-end rule pathway"/>
    <property type="evidence" value="ECO:0007669"/>
    <property type="project" value="UniProtKB-UniRule"/>
</dbReference>
<proteinExistence type="inferred from homology"/>
<evidence type="ECO:0000256" key="2">
    <source>
        <dbReference type="ARBA" id="ARBA00004906"/>
    </source>
</evidence>
<dbReference type="GO" id="GO:0008270">
    <property type="term" value="F:zinc ion binding"/>
    <property type="evidence" value="ECO:0007669"/>
    <property type="project" value="UniProtKB-UniRule"/>
</dbReference>
<evidence type="ECO:0000256" key="4">
    <source>
        <dbReference type="ARBA" id="ARBA00022723"/>
    </source>
</evidence>
<keyword evidence="4 10" id="KW-0479">Metal-binding</keyword>
<dbReference type="Gene3D" id="1.10.10.2670">
    <property type="entry name" value="E3 ubiquitin-protein ligase"/>
    <property type="match status" value="1"/>
</dbReference>
<evidence type="ECO:0000256" key="5">
    <source>
        <dbReference type="ARBA" id="ARBA00022771"/>
    </source>
</evidence>
<comment type="similarity">
    <text evidence="8 10">Belongs to the E3 ubiquitin-protein ligase UBR1-like family.</text>
</comment>
<evidence type="ECO:0000256" key="7">
    <source>
        <dbReference type="ARBA" id="ARBA00022833"/>
    </source>
</evidence>
<feature type="zinc finger region" description="UBR-type" evidence="9">
    <location>
        <begin position="113"/>
        <end position="184"/>
    </location>
</feature>
<dbReference type="PROSITE" id="PS51157">
    <property type="entry name" value="ZF_UBR"/>
    <property type="match status" value="1"/>
</dbReference>
<dbReference type="Pfam" id="PF02207">
    <property type="entry name" value="zf-UBR"/>
    <property type="match status" value="1"/>
</dbReference>
<evidence type="ECO:0000256" key="8">
    <source>
        <dbReference type="ARBA" id="ARBA00046341"/>
    </source>
</evidence>
<dbReference type="EMBL" id="JARGDH010000003">
    <property type="protein sequence ID" value="KAL0272831.1"/>
    <property type="molecule type" value="Genomic_DNA"/>
</dbReference>
<dbReference type="SMART" id="SM00396">
    <property type="entry name" value="ZnF_UBR1"/>
    <property type="match status" value="1"/>
</dbReference>
<feature type="domain" description="UBR-type" evidence="11">
    <location>
        <begin position="113"/>
        <end position="184"/>
    </location>
</feature>
<accession>A0AAW2HSC2</accession>
<evidence type="ECO:0000256" key="3">
    <source>
        <dbReference type="ARBA" id="ARBA00022679"/>
    </source>
</evidence>
<comment type="pathway">
    <text evidence="2 10">Protein modification; protein ubiquitination.</text>
</comment>
<evidence type="ECO:0000256" key="9">
    <source>
        <dbReference type="PROSITE-ProRule" id="PRU00508"/>
    </source>
</evidence>
<evidence type="ECO:0000256" key="6">
    <source>
        <dbReference type="ARBA" id="ARBA00022786"/>
    </source>
</evidence>
<dbReference type="InterPro" id="IPR003126">
    <property type="entry name" value="Znf_UBR"/>
</dbReference>
<dbReference type="Pfam" id="PF18995">
    <property type="entry name" value="PRT6_C"/>
    <property type="match status" value="1"/>
</dbReference>
<dbReference type="GO" id="GO:0061630">
    <property type="term" value="F:ubiquitin protein ligase activity"/>
    <property type="evidence" value="ECO:0007669"/>
    <property type="project" value="UniProtKB-UniRule"/>
</dbReference>
<comment type="caution">
    <text evidence="12">The sequence shown here is derived from an EMBL/GenBank/DDBJ whole genome shotgun (WGS) entry which is preliminary data.</text>
</comment>
<dbReference type="EC" id="2.3.2.27" evidence="10"/>
<name>A0AAW2HSC2_9NEOP</name>
<dbReference type="CDD" id="cd19672">
    <property type="entry name" value="UBR-box_UBR1_like"/>
    <property type="match status" value="1"/>
</dbReference>
<comment type="catalytic activity">
    <reaction evidence="1 10">
        <text>S-ubiquitinyl-[E2 ubiquitin-conjugating enzyme]-L-cysteine + [acceptor protein]-L-lysine = [E2 ubiquitin-conjugating enzyme]-L-cysteine + N(6)-ubiquitinyl-[acceptor protein]-L-lysine.</text>
        <dbReference type="EC" id="2.3.2.27"/>
    </reaction>
</comment>
<gene>
    <name evidence="12" type="ORF">PYX00_005659</name>
</gene>
<evidence type="ECO:0000313" key="12">
    <source>
        <dbReference type="EMBL" id="KAL0272835.1"/>
    </source>
</evidence>
<dbReference type="Gene3D" id="2.10.110.30">
    <property type="match status" value="1"/>
</dbReference>
<dbReference type="EMBL" id="JARGDH010000003">
    <property type="protein sequence ID" value="KAL0272833.1"/>
    <property type="molecule type" value="Genomic_DNA"/>
</dbReference>
<evidence type="ECO:0000259" key="11">
    <source>
        <dbReference type="PROSITE" id="PS51157"/>
    </source>
</evidence>
<dbReference type="Pfam" id="PF22960">
    <property type="entry name" value="WHD_UBR1"/>
    <property type="match status" value="1"/>
</dbReference>
<evidence type="ECO:0000256" key="1">
    <source>
        <dbReference type="ARBA" id="ARBA00000900"/>
    </source>
</evidence>
<organism evidence="12">
    <name type="scientific">Menopon gallinae</name>
    <name type="common">poultry shaft louse</name>
    <dbReference type="NCBI Taxonomy" id="328185"/>
    <lineage>
        <taxon>Eukaryota</taxon>
        <taxon>Metazoa</taxon>
        <taxon>Ecdysozoa</taxon>
        <taxon>Arthropoda</taxon>
        <taxon>Hexapoda</taxon>
        <taxon>Insecta</taxon>
        <taxon>Pterygota</taxon>
        <taxon>Neoptera</taxon>
        <taxon>Paraneoptera</taxon>
        <taxon>Psocodea</taxon>
        <taxon>Troctomorpha</taxon>
        <taxon>Phthiraptera</taxon>
        <taxon>Amblycera</taxon>
        <taxon>Menoponidae</taxon>
        <taxon>Menopon</taxon>
    </lineage>
</organism>
<dbReference type="Pfam" id="PF02617">
    <property type="entry name" value="ClpS"/>
    <property type="match status" value="1"/>
</dbReference>
<dbReference type="InterPro" id="IPR044046">
    <property type="entry name" value="E3_ligase_UBR-like_C"/>
</dbReference>
<dbReference type="InterPro" id="IPR039164">
    <property type="entry name" value="UBR1-like"/>
</dbReference>
<dbReference type="InterPro" id="IPR003769">
    <property type="entry name" value="ClpS_core"/>
</dbReference>
<dbReference type="InterPro" id="IPR042065">
    <property type="entry name" value="E3_ELL-like"/>
</dbReference>
<sequence>MDGKEERSHLSFISDGEMDIPLAHLPKYMESPKNVVDIWLEKIGKEGMLTPLHFKDHWRIWVPKFYALEPGCDWNLENNKTNDVLIDNLERFIANGDFKDAMKRLNFFDHPQSMCGKVFKMGEPSYSCRECGMDTTCVLCVACFKNSAHRNHNYKIGHSPGGGFCDCGDVEAWKSEPFCDIHLAGTQVKNENEKFPEDMAKRCRVTFTGILKYAYQVLTLEHSPGLPHDLRLKEAEQDPFSDTPDIYCTVLYNDEIHTYDQVIATLTKVVKYPHKDSVECVTHIDREGRAVVKCSKFQQCQELKTEIERFTMKHGNPLKVEVVHTHVIAHQIFAMKLLRWLQVILPQSEHFRQIFSEIALTPIPPDRSVVEGILLKDSRLWKSARTHWHRIFIAGMLMEYSSKKALAVVFTKNYGSVMKDFINDDHDHSFSIASLSVQIFTTPTLSHHLIAEGEVLFILFHTFMSECMRKLNKYGKLQFERNTANQNFKRAYYILGDLQYLLGSKPSREQWTDAIRVAFLQGLSSFHNLLGCMQGMETVTRQVVQHMEFEPEWEAAFQLHNKLSPVISLIIDWCGSDRVILIKAFRATLSKLQTLIEENQTAVRELADHSATCIQYDVATKPVSIHLQVSRFLAGLYLHLEKYGLSFDSPEFQFPAKPSPEQIIEPVLRTQVMIAQVHSGMWKRNGYSLLNQVFSYHSVQYRSEMLDRDIVILQMGASLIQSDEFLIHLLNKFNLIEWADPAFEETSFKNPEEDHILQTICLVEEFLGLVIAIVGERYVPGVGKVTHDDQIKKEIIQKLCIRPMAHSELNKTLPKDVHHETGLDRVIDDVAQFNKPSGSTRIGVYELKPEFYDQYNMYSYHYTREELSKSEEEQRKRRENANELVCCPPPKLPPLTEAFSMIPNLLQCDVMLHIMQTVLKRSINLQTRSFSEHQLQKVLHLIGYALQEEESKQYPCLLFTEKSKKWNIKKLVKDLSTSPRVEALKDMLTWTLNKFKQVEATKENAEVSATPVFAADTSGSVKENKAWRAQMAAEKRAKIMAHIAAMQKNFMKENAKLFEETVSYPEKTSECSNAMDFSEEDERDPIALGPNQTSKSLVEKTFTCILCQEDSTVTVDGPTLVLSAFVQRSTVHANSRSGMEKPDQVLTIPLFLPTSRRPQPHTSTCSHVMHSLCWQKYFENVLAKESRRQYRLRTPMSFDVERQEFLCPLCECLSNTVLPLLPPLGLITPKVQPSSISFELFVDGLEIALNQRRRKQTKEEEGKDAEAMNMCSIEKVQKDMGADGAEFAALFSQEERPQLSGSLVDMIQLFAEATYAKGLDVHPTSNSSVLLMAWNTCYYTILSIERLLADQEKPLFGMLSSRQKDCLESLTRFAGVLGALWKDPHVISSHTLYLLSMILDGNSKTQELPCLLDWDSFGLLVPLTLSIPNLFYSKQQKTNIPSGGVLELHVLTLVFLSHVTRILLTTKFQSGEEDMETDETSSTLSQTEAELVLDSLLNVKKSCNYDVMDVTQLDANYVWATVKRLSVPFLRCCALFYNFLTDVQHPPCLTEPGGDTYENLCKYLGLPVTAQELFETSKYKPLSTMWVTHERIPGYLATQSFAKQPTPVNGLVPLPHDYSELINMIATFMCPNSEKEDARYPTMCLVCGEMLCSQSYCCQRELGNISVGACTYHAYQCGASCGIFLRIRECEILLLATPSRGCFIQAPYLDRYGETDPGLRRGNPLTLCPIRYQKMKLLWLSHGLHEEITRAIESSTNVITTQWQHL</sequence>
<dbReference type="GO" id="GO:0016567">
    <property type="term" value="P:protein ubiquitination"/>
    <property type="evidence" value="ECO:0007669"/>
    <property type="project" value="UniProtKB-UniRule"/>
</dbReference>
<keyword evidence="6 10" id="KW-0833">Ubl conjugation pathway</keyword>
<reference evidence="12" key="1">
    <citation type="journal article" date="2024" name="Gigascience">
        <title>Chromosome-level genome of the poultry shaft louse Menopon gallinae provides insight into the host-switching and adaptive evolution of parasitic lice.</title>
        <authorList>
            <person name="Xu Y."/>
            <person name="Ma L."/>
            <person name="Liu S."/>
            <person name="Liang Y."/>
            <person name="Liu Q."/>
            <person name="He Z."/>
            <person name="Tian L."/>
            <person name="Duan Y."/>
            <person name="Cai W."/>
            <person name="Li H."/>
            <person name="Song F."/>
        </authorList>
    </citation>
    <scope>NUCLEOTIDE SEQUENCE</scope>
    <source>
        <strain evidence="12">Cailab_2023a</strain>
    </source>
</reference>
<keyword evidence="3 10" id="KW-0808">Transferase</keyword>
<dbReference type="SUPFAM" id="SSF54736">
    <property type="entry name" value="ClpS-like"/>
    <property type="match status" value="1"/>
</dbReference>
<dbReference type="GO" id="GO:0005737">
    <property type="term" value="C:cytoplasm"/>
    <property type="evidence" value="ECO:0007669"/>
    <property type="project" value="TreeGrafter"/>
</dbReference>
<dbReference type="GO" id="GO:0000151">
    <property type="term" value="C:ubiquitin ligase complex"/>
    <property type="evidence" value="ECO:0007669"/>
    <property type="project" value="TreeGrafter"/>
</dbReference>